<reference evidence="5" key="1">
    <citation type="submission" date="2021-11" db="EMBL/GenBank/DDBJ databases">
        <authorList>
            <person name="Schell T."/>
        </authorList>
    </citation>
    <scope>NUCLEOTIDE SEQUENCE</scope>
    <source>
        <strain evidence="5">M5</strain>
    </source>
</reference>
<feature type="transmembrane region" description="Helical" evidence="3">
    <location>
        <begin position="428"/>
        <end position="453"/>
    </location>
</feature>
<feature type="domain" description="SSD" evidence="4">
    <location>
        <begin position="399"/>
        <end position="559"/>
    </location>
</feature>
<feature type="transmembrane region" description="Helical" evidence="3">
    <location>
        <begin position="61"/>
        <end position="82"/>
    </location>
</feature>
<feature type="compositionally biased region" description="Basic and acidic residues" evidence="2">
    <location>
        <begin position="1300"/>
        <end position="1309"/>
    </location>
</feature>
<feature type="transmembrane region" description="Helical" evidence="3">
    <location>
        <begin position="948"/>
        <end position="968"/>
    </location>
</feature>
<feature type="compositionally biased region" description="Acidic residues" evidence="2">
    <location>
        <begin position="1238"/>
        <end position="1250"/>
    </location>
</feature>
<feature type="region of interest" description="Disordered" evidence="2">
    <location>
        <begin position="979"/>
        <end position="1012"/>
    </location>
</feature>
<dbReference type="InterPro" id="IPR000731">
    <property type="entry name" value="SSD"/>
</dbReference>
<feature type="transmembrane region" description="Helical" evidence="3">
    <location>
        <begin position="822"/>
        <end position="841"/>
    </location>
</feature>
<dbReference type="SUPFAM" id="SSF82866">
    <property type="entry name" value="Multidrug efflux transporter AcrB transmembrane domain"/>
    <property type="match status" value="2"/>
</dbReference>
<dbReference type="EMBL" id="CAKKLH010000336">
    <property type="protein sequence ID" value="CAH0113056.1"/>
    <property type="molecule type" value="Genomic_DNA"/>
</dbReference>
<feature type="transmembrane region" description="Helical" evidence="3">
    <location>
        <begin position="504"/>
        <end position="524"/>
    </location>
</feature>
<keyword evidence="3" id="KW-0812">Transmembrane</keyword>
<evidence type="ECO:0000313" key="5">
    <source>
        <dbReference type="EMBL" id="CAH0113056.1"/>
    </source>
</evidence>
<dbReference type="InterPro" id="IPR051697">
    <property type="entry name" value="Patched_domain-protein"/>
</dbReference>
<evidence type="ECO:0000256" key="2">
    <source>
        <dbReference type="SAM" id="MobiDB-lite"/>
    </source>
</evidence>
<dbReference type="PANTHER" id="PTHR10796:SF130">
    <property type="entry name" value="PATCHED DOMAIN-CONTAINING PROTEIN 3-LIKE PROTEIN"/>
    <property type="match status" value="1"/>
</dbReference>
<comment type="similarity">
    <text evidence="1">Belongs to the patched family.</text>
</comment>
<protein>
    <recommendedName>
        <fullName evidence="4">SSD domain-containing protein</fullName>
    </recommendedName>
</protein>
<comment type="caution">
    <text evidence="5">The sequence shown here is derived from an EMBL/GenBank/DDBJ whole genome shotgun (WGS) entry which is preliminary data.</text>
</comment>
<keyword evidence="3" id="KW-1133">Transmembrane helix</keyword>
<dbReference type="PANTHER" id="PTHR10796">
    <property type="entry name" value="PATCHED-RELATED"/>
    <property type="match status" value="1"/>
</dbReference>
<feature type="transmembrane region" description="Helical" evidence="3">
    <location>
        <begin position="610"/>
        <end position="628"/>
    </location>
</feature>
<dbReference type="InterPro" id="IPR053958">
    <property type="entry name" value="HMGCR/SNAP/NPC1-like_SSD"/>
</dbReference>
<evidence type="ECO:0000313" key="6">
    <source>
        <dbReference type="Proteomes" id="UP000789390"/>
    </source>
</evidence>
<dbReference type="Gene3D" id="1.20.1640.10">
    <property type="entry name" value="Multidrug efflux transporter AcrB transmembrane domain"/>
    <property type="match status" value="2"/>
</dbReference>
<feature type="compositionally biased region" description="Low complexity" evidence="2">
    <location>
        <begin position="1069"/>
        <end position="1080"/>
    </location>
</feature>
<accession>A0A8J2S2B4</accession>
<feature type="compositionally biased region" description="Low complexity" evidence="2">
    <location>
        <begin position="1290"/>
        <end position="1299"/>
    </location>
</feature>
<feature type="transmembrane region" description="Helical" evidence="3">
    <location>
        <begin position="459"/>
        <end position="483"/>
    </location>
</feature>
<evidence type="ECO:0000256" key="3">
    <source>
        <dbReference type="SAM" id="Phobius"/>
    </source>
</evidence>
<dbReference type="GO" id="GO:0016020">
    <property type="term" value="C:membrane"/>
    <property type="evidence" value="ECO:0007669"/>
    <property type="project" value="TreeGrafter"/>
</dbReference>
<dbReference type="PROSITE" id="PS50156">
    <property type="entry name" value="SSD"/>
    <property type="match status" value="1"/>
</dbReference>
<name>A0A8J2S2B4_9CRUS</name>
<dbReference type="Pfam" id="PF12349">
    <property type="entry name" value="Sterol-sensing"/>
    <property type="match status" value="1"/>
</dbReference>
<gene>
    <name evidence="5" type="ORF">DGAL_LOCUS16858</name>
</gene>
<feature type="region of interest" description="Disordered" evidence="2">
    <location>
        <begin position="1052"/>
        <end position="1089"/>
    </location>
</feature>
<feature type="transmembrane region" description="Helical" evidence="3">
    <location>
        <begin position="536"/>
        <end position="559"/>
    </location>
</feature>
<sequence>MCSSASNSKSSPPSSSSSSSVSSMASSVRRLRCLEPATHLVNGGMETLFFRLGYVVGRHPWFTIGLCLLLIVTLGGGLFFWVEEHDSVALWSTYDSVARRNSEWVNRHFSDDVRYESVIVAAEHNILRPDVLILLAEMDLAVRNLSTADGHQWNNLCFRFGTTLKRHEHNQNSRRRRRRHIANNDTSIATSYNHHPHYSHHSIANVITNRTEGDEKEEETEAEWDVGDLSKLDFSQVFADDESDYDASSHSGGGGFLGRRAQHLVNLLAQPDDCLVRNILQIWDSDLDRIKSLDQSQILADINAALLQGNDQGDPVNSLEFLLSDIRRDDNGSIYHVGATMMTWLLDNNPKNASIYTLWEKGFIHQTLHSNLTIPKDVHLYSLASSSYVEGIAEAVTSNFTVLMMGFSLIIFYFSFAMGRFNWIEQRVVLSIVGVSVVAQAILASYGLCFYLGVQYGPIHPIIPFLLLGIGVDDMFVIIQALDNLSVEEKQLPIPERMARAMKHAGVSITVTSVTDIAAFAIGATTSMPALRSFCINAMSGILMLFVLEVTFFVALTVLDERRKARHRIGCCFRPKDDNWQPAPCSQRDLLKLFFERFYGPFLLRTPVKVFVMIMTAALVSVNIWGIFQLEQNFDPNWYLNEHSYPSEYFNAMRLYFPESGERASVYTGKIDYIGQRDQLNRMTELLRTNPFIHPNSVNFWYDDFQNWLNRTRQVEFPDDEPTFKELVQEYLFSPEGRHHLQDLKVEGSILDLEGNFNITGSRARFHHLSLKNASAKNKALESITTLSNDVVFGDDVDLSSPIIFTHSYIEWEANRVISSELIRNLCLTMAAVVSVTLILISDLVTVFWVFTCIAFTLIDLLGLMYYWGLTVEISSSIIVIQATGLAIDYSAHIGHTFTTIRGSKSTRAKATLTRMGPAVWNGGFSTFLAFVLLVNTESHIFTTFFKLFFGVVVFGLFHGLAYLPVVLSCLGPDEASSSGSGAASGSSDSISTEFSSSPSSNSSDSSASTPIQKKQSSISALALDNPIFISDIQIVCYPNLHPLDIMNGPKNSNAWKSNRSSGVLVEPQQLQQQQQQQQQTNKIPYIPQPDYTPLPTRRVDGLLTAVQQAKSKNKPVGRSSSSVVVVASSSSAGPTIESCSNTIPRIAEEKRIKTTAAPISRSMISIEQTSSPESSPPEEQQRVWHHPQWHSSQFLANDWSAALMKRLSVEAQSHREEKILREANKELERFESEIESYLEDVEEEEEEEEKLPSELVNQENVVGDNSISSPSNTAMPISSSPQRVHKKSSTSSSSQSDSSSERKNELGRRNQTLTITCPVFYPGDAQRHNAATSSEIVEIFFLQRN</sequence>
<feature type="compositionally biased region" description="Low complexity" evidence="2">
    <location>
        <begin position="979"/>
        <end position="1009"/>
    </location>
</feature>
<feature type="region of interest" description="Disordered" evidence="2">
    <location>
        <begin position="1238"/>
        <end position="1313"/>
    </location>
</feature>
<feature type="region of interest" description="Disordered" evidence="2">
    <location>
        <begin position="1"/>
        <end position="22"/>
    </location>
</feature>
<keyword evidence="6" id="KW-1185">Reference proteome</keyword>
<evidence type="ECO:0000259" key="4">
    <source>
        <dbReference type="PROSITE" id="PS50156"/>
    </source>
</evidence>
<feature type="transmembrane region" description="Helical" evidence="3">
    <location>
        <begin position="919"/>
        <end position="936"/>
    </location>
</feature>
<evidence type="ECO:0000256" key="1">
    <source>
        <dbReference type="ARBA" id="ARBA00005585"/>
    </source>
</evidence>
<dbReference type="Proteomes" id="UP000789390">
    <property type="component" value="Unassembled WGS sequence"/>
</dbReference>
<feature type="transmembrane region" description="Helical" evidence="3">
    <location>
        <begin position="396"/>
        <end position="416"/>
    </location>
</feature>
<dbReference type="OrthoDB" id="6510177at2759"/>
<feature type="compositionally biased region" description="Polar residues" evidence="2">
    <location>
        <begin position="1052"/>
        <end position="1062"/>
    </location>
</feature>
<proteinExistence type="inferred from homology"/>
<feature type="compositionally biased region" description="Polar residues" evidence="2">
    <location>
        <begin position="1257"/>
        <end position="1283"/>
    </location>
</feature>
<organism evidence="5 6">
    <name type="scientific">Daphnia galeata</name>
    <dbReference type="NCBI Taxonomy" id="27404"/>
    <lineage>
        <taxon>Eukaryota</taxon>
        <taxon>Metazoa</taxon>
        <taxon>Ecdysozoa</taxon>
        <taxon>Arthropoda</taxon>
        <taxon>Crustacea</taxon>
        <taxon>Branchiopoda</taxon>
        <taxon>Diplostraca</taxon>
        <taxon>Cladocera</taxon>
        <taxon>Anomopoda</taxon>
        <taxon>Daphniidae</taxon>
        <taxon>Daphnia</taxon>
    </lineage>
</organism>
<keyword evidence="3" id="KW-0472">Membrane</keyword>